<dbReference type="GO" id="GO:0005739">
    <property type="term" value="C:mitochondrion"/>
    <property type="evidence" value="ECO:0007669"/>
    <property type="project" value="UniProtKB-SubCell"/>
</dbReference>
<sequence>MTVWTIDEIRDGFDALNGTGAGAIVGREVISVQGPDAGRYLQGQLSQDVMAMSGPSAWSFILQPNGKVSAWLRVHRLADDDFRLEVEPGFGEVLLARLRRFLLRTDATIGEPQTWALVCNRWDPLTPKFGTDDHPGVLRGSPVGPGVAGSDILLAVGEGAAAKYVDNAVVSPASLERHRIAHGVPSLGAELTDETIPGEAGAWAIEASVSFTKGCYTGQELVARIDSRGGNVPRPVRLIEMNGGYDVGNGPSPGDEIRQGDTVIGSVTSAAPCLGDSHPALVLAPVARSAEIGSTVLILSGGTPVSGVIVDPQVGH</sequence>
<dbReference type="EMBL" id="CAEZUP010000008">
    <property type="protein sequence ID" value="CAB4600105.1"/>
    <property type="molecule type" value="Genomic_DNA"/>
</dbReference>
<dbReference type="PANTHER" id="PTHR22602">
    <property type="entry name" value="TRANSFERASE CAF17, MITOCHONDRIAL-RELATED"/>
    <property type="match status" value="1"/>
</dbReference>
<dbReference type="PANTHER" id="PTHR22602:SF0">
    <property type="entry name" value="TRANSFERASE CAF17, MITOCHONDRIAL-RELATED"/>
    <property type="match status" value="1"/>
</dbReference>
<evidence type="ECO:0000256" key="1">
    <source>
        <dbReference type="ARBA" id="ARBA00004173"/>
    </source>
</evidence>
<organism evidence="4">
    <name type="scientific">freshwater metagenome</name>
    <dbReference type="NCBI Taxonomy" id="449393"/>
    <lineage>
        <taxon>unclassified sequences</taxon>
        <taxon>metagenomes</taxon>
        <taxon>ecological metagenomes</taxon>
    </lineage>
</organism>
<comment type="subcellular location">
    <subcellularLocation>
        <location evidence="1">Mitochondrion</location>
    </subcellularLocation>
</comment>
<dbReference type="InterPro" id="IPR027266">
    <property type="entry name" value="TrmE/GcvT-like"/>
</dbReference>
<dbReference type="InterPro" id="IPR017703">
    <property type="entry name" value="YgfZ/GCV_T_CS"/>
</dbReference>
<evidence type="ECO:0000256" key="2">
    <source>
        <dbReference type="ARBA" id="ARBA00022946"/>
    </source>
</evidence>
<protein>
    <submittedName>
        <fullName evidence="4">Unannotated protein</fullName>
    </submittedName>
</protein>
<dbReference type="GO" id="GO:0016226">
    <property type="term" value="P:iron-sulfur cluster assembly"/>
    <property type="evidence" value="ECO:0007669"/>
    <property type="project" value="TreeGrafter"/>
</dbReference>
<dbReference type="AlphaFoldDB" id="A0A6J6GMJ7"/>
<reference evidence="4" key="1">
    <citation type="submission" date="2020-05" db="EMBL/GenBank/DDBJ databases">
        <authorList>
            <person name="Chiriac C."/>
            <person name="Salcher M."/>
            <person name="Ghai R."/>
            <person name="Kavagutti S V."/>
        </authorList>
    </citation>
    <scope>NUCLEOTIDE SEQUENCE</scope>
</reference>
<keyword evidence="3" id="KW-0496">Mitochondrion</keyword>
<name>A0A6J6GMJ7_9ZZZZ</name>
<dbReference type="Gene3D" id="3.30.1360.120">
    <property type="entry name" value="Probable tRNA modification gtpase trme, domain 1"/>
    <property type="match status" value="2"/>
</dbReference>
<dbReference type="SUPFAM" id="SSF103025">
    <property type="entry name" value="Folate-binding domain"/>
    <property type="match status" value="1"/>
</dbReference>
<accession>A0A6J6GMJ7</accession>
<keyword evidence="2" id="KW-0809">Transit peptide</keyword>
<gene>
    <name evidence="4" type="ORF">UFOPK1835_00331</name>
</gene>
<evidence type="ECO:0000256" key="3">
    <source>
        <dbReference type="ARBA" id="ARBA00023128"/>
    </source>
</evidence>
<evidence type="ECO:0000313" key="4">
    <source>
        <dbReference type="EMBL" id="CAB4600105.1"/>
    </source>
</evidence>
<dbReference type="NCBIfam" id="TIGR03317">
    <property type="entry name" value="ygfZ_signature"/>
    <property type="match status" value="1"/>
</dbReference>
<dbReference type="InterPro" id="IPR045179">
    <property type="entry name" value="YgfZ/GcvT"/>
</dbReference>
<proteinExistence type="predicted"/>